<gene>
    <name evidence="2" type="ORF">CEG18_16130</name>
</gene>
<evidence type="ECO:0000313" key="2">
    <source>
        <dbReference type="EMBL" id="OWP49966.1"/>
    </source>
</evidence>
<evidence type="ECO:0000256" key="1">
    <source>
        <dbReference type="SAM" id="SignalP"/>
    </source>
</evidence>
<keyword evidence="1" id="KW-0732">Signal</keyword>
<sequence>MGNTDSRIAIILATLACGAASLPLFPVAHAGDGTIVLQRQVQPRVATRPTDIPDPNPVTVNPNISEQVVRQTGNAELSDSDFAGVTSGSSLQRHILPGGQLVGMDNGANQALNGNALGAGAAGGGAGISNSVNRTVQQGLSPLRMLTGDR</sequence>
<dbReference type="eggNOG" id="ENOG5032AEC">
    <property type="taxonomic scope" value="Bacteria"/>
</dbReference>
<dbReference type="RefSeq" id="WP_088418716.1">
    <property type="nucleotide sequence ID" value="NZ_NJBA01000005.1"/>
</dbReference>
<reference evidence="2 3" key="1">
    <citation type="submission" date="2017-06" db="EMBL/GenBank/DDBJ databases">
        <title>Draft genome of Pseudomonas nitroreducens DF05.</title>
        <authorList>
            <person name="Iyer R."/>
        </authorList>
    </citation>
    <scope>NUCLEOTIDE SEQUENCE [LARGE SCALE GENOMIC DNA]</scope>
    <source>
        <strain evidence="2 3">DF05</strain>
    </source>
</reference>
<organism evidence="2 3">
    <name type="scientific">Pseudomonas nitroreducens</name>
    <dbReference type="NCBI Taxonomy" id="46680"/>
    <lineage>
        <taxon>Bacteria</taxon>
        <taxon>Pseudomonadati</taxon>
        <taxon>Pseudomonadota</taxon>
        <taxon>Gammaproteobacteria</taxon>
        <taxon>Pseudomonadales</taxon>
        <taxon>Pseudomonadaceae</taxon>
        <taxon>Pseudomonas</taxon>
    </lineage>
</organism>
<feature type="signal peptide" evidence="1">
    <location>
        <begin position="1"/>
        <end position="30"/>
    </location>
</feature>
<name>A0A246F8J5_PSENT</name>
<feature type="chain" id="PRO_5012535002" description="Fap" evidence="1">
    <location>
        <begin position="31"/>
        <end position="150"/>
    </location>
</feature>
<evidence type="ECO:0000313" key="3">
    <source>
        <dbReference type="Proteomes" id="UP000198145"/>
    </source>
</evidence>
<comment type="caution">
    <text evidence="2">The sequence shown here is derived from an EMBL/GenBank/DDBJ whole genome shotgun (WGS) entry which is preliminary data.</text>
</comment>
<evidence type="ECO:0008006" key="4">
    <source>
        <dbReference type="Google" id="ProtNLM"/>
    </source>
</evidence>
<dbReference type="EMBL" id="NJBA01000005">
    <property type="protein sequence ID" value="OWP49966.1"/>
    <property type="molecule type" value="Genomic_DNA"/>
</dbReference>
<dbReference type="Proteomes" id="UP000198145">
    <property type="component" value="Unassembled WGS sequence"/>
</dbReference>
<accession>A0A246F8J5</accession>
<protein>
    <recommendedName>
        <fullName evidence="4">Fap</fullName>
    </recommendedName>
</protein>
<proteinExistence type="predicted"/>
<dbReference type="AlphaFoldDB" id="A0A246F8J5"/>